<dbReference type="PATRIC" id="fig|1158610.3.peg.397"/>
<dbReference type="Pfam" id="PF13731">
    <property type="entry name" value="WxL"/>
    <property type="match status" value="1"/>
</dbReference>
<reference evidence="2 3" key="1">
    <citation type="submission" date="2013-02" db="EMBL/GenBank/DDBJ databases">
        <title>The Genome Sequence of Enterococcus phoeniculicola BAA-412.</title>
        <authorList>
            <consortium name="The Broad Institute Genome Sequencing Platform"/>
            <consortium name="The Broad Institute Genome Sequencing Center for Infectious Disease"/>
            <person name="Earl A.M."/>
            <person name="Gilmore M.S."/>
            <person name="Lebreton F."/>
            <person name="Walker B."/>
            <person name="Young S.K."/>
            <person name="Zeng Q."/>
            <person name="Gargeya S."/>
            <person name="Fitzgerald M."/>
            <person name="Haas B."/>
            <person name="Abouelleil A."/>
            <person name="Alvarado L."/>
            <person name="Arachchi H.M."/>
            <person name="Berlin A.M."/>
            <person name="Chapman S.B."/>
            <person name="Dewar J."/>
            <person name="Goldberg J."/>
            <person name="Griggs A."/>
            <person name="Gujja S."/>
            <person name="Hansen M."/>
            <person name="Howarth C."/>
            <person name="Imamovic A."/>
            <person name="Larimer J."/>
            <person name="McCowan C."/>
            <person name="Murphy C."/>
            <person name="Neiman D."/>
            <person name="Pearson M."/>
            <person name="Priest M."/>
            <person name="Roberts A."/>
            <person name="Saif S."/>
            <person name="Shea T."/>
            <person name="Sisk P."/>
            <person name="Sykes S."/>
            <person name="Wortman J."/>
            <person name="Nusbaum C."/>
            <person name="Birren B."/>
        </authorList>
    </citation>
    <scope>NUCLEOTIDE SEQUENCE [LARGE SCALE GENOMIC DNA]</scope>
    <source>
        <strain evidence="2 3">ATCC BAA-412</strain>
    </source>
</reference>
<dbReference type="EMBL" id="AJAT01000007">
    <property type="protein sequence ID" value="EOL48870.1"/>
    <property type="molecule type" value="Genomic_DNA"/>
</dbReference>
<dbReference type="Gene3D" id="2.60.40.740">
    <property type="match status" value="1"/>
</dbReference>
<dbReference type="STRING" id="154621.RV11_GL000825"/>
<dbReference type="AlphaFoldDB" id="R3X496"/>
<dbReference type="OrthoDB" id="2176356at2"/>
<dbReference type="HOGENOM" id="CLU_256558_0_0_9"/>
<sequence length="1209" mass="129417">MKRKKNRKLFWGIALLVSMVIGVIFADSLQPIRAMEETNTSESEVLNTNDSVGNVYGVAGVIDNQLNAISDKVAELEDIEELNEPSEANESGKEATENAEVELKEPVEEKEVPVAKAANAQTRAAVDVSTWAGLSAALSTATATTEINVVSDLVATSAITNAVTDATINFNGHSVSFGNFSITVPTLTTLRINNFTYTSTGTTIARAVFLGAGNIIFSGTVNSLSGNTGPLANMVGGGLTFDNAVAHVNAAQSSLTTAAAIAMMRSKNLTITNGTQFTSESIYVYNITTAGGIVMIDKQSQVITHAADGRKMMWNFDQQSDVTIKDEGTLLDIEGYNYTEADDGGLFNVTSGTLKSSINVLDGARVKAHARQKTVLQLESAGGTFNVSNNSILEVVSDTDGGYIYGVPIRFRVRGNMEFNVSNNSKMSIVKNGGEAPGIRMSGGGNKVRVTGGSDFTIINAGSGSALSPGASARNQGIYYAGTATEPHEFTVSGDNSNVSITAKYGAALDAGSQNFNITADEGTYFVAKGLGRVARDGIFNGGLVNFKMTSPKYFDFRNDRVGGGYVFDVGTRTSTFNTTNSQLSVWKSGTNLDDNPSNAWNLFDYSLTGTNYATVVSSTDADFTANYLGANAYSRMSANNQTAIVDSIRIPTNADKYIYANVLVPEEKDSKPRPAWKDEVEVRLKITKSDGTEYTRDGLTIGDEQTIYNDPTPSDGFVKIAIPNGDFIETGDTVSVVAAWRGTAAGGQLPSKPEDLIATPQKTLDVTPPTPVPTSLTSGVITNATKQLTEKDLEPNARVQLSINDGTPVEAGTVAADGTWTYNLTKYLDLGDKITIYLTDVTPTFPAEFDPRGLEGTRIDTGNRNPKAETAYHDTTFAKATEFIVVDVLPDDATIEKTVAVEGGATTTQVGDWLIYTLKVKNMKDASLDTVWKDVKIEDVLDANLKFDAENTGITPSDVTFDYDETSRKLTLNIGDLASQEEKTVTFKAKVQRSAVGNTILNSAKAIGYTPREAGTFVPGIVDNPTYQTYEVATTKPIENPGGAVFGTLSLISAPDVINFDIQSVNEKATHVTNPTYSNPLVVEDTRASDRQDPWHITVKLIQELTLLDEQGNPGTDILRDAIRFVYGDKTTTLTNQATPLVGNDYAAPDANGLYTLSEGWKDTATTDGFELYVPAGKVESLGNYQAVLEWNIENTPLPAAANNLPRE</sequence>
<keyword evidence="3" id="KW-1185">Reference proteome</keyword>
<gene>
    <name evidence="2" type="ORF">UC3_00421</name>
</gene>
<comment type="caution">
    <text evidence="2">The sequence shown here is derived from an EMBL/GenBank/DDBJ whole genome shotgun (WGS) entry which is preliminary data.</text>
</comment>
<dbReference type="RefSeq" id="WP_010767096.1">
    <property type="nucleotide sequence ID" value="NZ_ASWE01000004.1"/>
</dbReference>
<dbReference type="InterPro" id="IPR027994">
    <property type="entry name" value="WxL_dom"/>
</dbReference>
<evidence type="ECO:0000313" key="3">
    <source>
        <dbReference type="Proteomes" id="UP000013785"/>
    </source>
</evidence>
<organism evidence="2 3">
    <name type="scientific">Enterococcus phoeniculicola ATCC BAA-412</name>
    <dbReference type="NCBI Taxonomy" id="1158610"/>
    <lineage>
        <taxon>Bacteria</taxon>
        <taxon>Bacillati</taxon>
        <taxon>Bacillota</taxon>
        <taxon>Bacilli</taxon>
        <taxon>Lactobacillales</taxon>
        <taxon>Enterococcaceae</taxon>
        <taxon>Enterococcus</taxon>
    </lineage>
</organism>
<accession>R3X496</accession>
<evidence type="ECO:0000259" key="1">
    <source>
        <dbReference type="Pfam" id="PF13731"/>
    </source>
</evidence>
<evidence type="ECO:0000313" key="2">
    <source>
        <dbReference type="EMBL" id="EOL48870.1"/>
    </source>
</evidence>
<dbReference type="eggNOG" id="ENOG502ZETK">
    <property type="taxonomic scope" value="Bacteria"/>
</dbReference>
<proteinExistence type="predicted"/>
<dbReference type="Proteomes" id="UP000013785">
    <property type="component" value="Unassembled WGS sequence"/>
</dbReference>
<name>R3X496_9ENTE</name>
<protein>
    <recommendedName>
        <fullName evidence="1">WxL domain-containing protein</fullName>
    </recommendedName>
</protein>
<feature type="domain" description="WxL" evidence="1">
    <location>
        <begin position="1034"/>
        <end position="1198"/>
    </location>
</feature>